<sequence>MNGFRFHTIEREKYGQTQNSGVVVIVYEDVKEEDNVLVESDVFQKEEQSAYYDDLQHHRSLEASAIGSSTRIRTDTEAFQVDTLQVVINVESNQIDATFINNYTSDEDDDTFIDYCNDEEDQLSTNDDIDIDELWRK</sequence>
<dbReference type="AlphaFoldDB" id="A0A5J5C7P4"/>
<evidence type="ECO:0000313" key="1">
    <source>
        <dbReference type="EMBL" id="KAA8549962.1"/>
    </source>
</evidence>
<evidence type="ECO:0000313" key="2">
    <source>
        <dbReference type="Proteomes" id="UP000325577"/>
    </source>
</evidence>
<reference evidence="1 2" key="1">
    <citation type="submission" date="2019-09" db="EMBL/GenBank/DDBJ databases">
        <title>A chromosome-level genome assembly of the Chinese tupelo Nyssa sinensis.</title>
        <authorList>
            <person name="Yang X."/>
            <person name="Kang M."/>
            <person name="Yang Y."/>
            <person name="Xiong H."/>
            <person name="Wang M."/>
            <person name="Zhang Z."/>
            <person name="Wang Z."/>
            <person name="Wu H."/>
            <person name="Ma T."/>
            <person name="Liu J."/>
            <person name="Xi Z."/>
        </authorList>
    </citation>
    <scope>NUCLEOTIDE SEQUENCE [LARGE SCALE GENOMIC DNA]</scope>
    <source>
        <strain evidence="1">J267</strain>
        <tissue evidence="1">Leaf</tissue>
    </source>
</reference>
<name>A0A5J5C7P4_9ASTE</name>
<dbReference type="OrthoDB" id="1878503at2759"/>
<keyword evidence="2" id="KW-1185">Reference proteome</keyword>
<accession>A0A5J5C7P4</accession>
<dbReference type="EMBL" id="CM018031">
    <property type="protein sequence ID" value="KAA8549962.1"/>
    <property type="molecule type" value="Genomic_DNA"/>
</dbReference>
<protein>
    <submittedName>
        <fullName evidence="1">Uncharacterized protein</fullName>
    </submittedName>
</protein>
<dbReference type="Proteomes" id="UP000325577">
    <property type="component" value="Linkage Group LG0"/>
</dbReference>
<organism evidence="1 2">
    <name type="scientific">Nyssa sinensis</name>
    <dbReference type="NCBI Taxonomy" id="561372"/>
    <lineage>
        <taxon>Eukaryota</taxon>
        <taxon>Viridiplantae</taxon>
        <taxon>Streptophyta</taxon>
        <taxon>Embryophyta</taxon>
        <taxon>Tracheophyta</taxon>
        <taxon>Spermatophyta</taxon>
        <taxon>Magnoliopsida</taxon>
        <taxon>eudicotyledons</taxon>
        <taxon>Gunneridae</taxon>
        <taxon>Pentapetalae</taxon>
        <taxon>asterids</taxon>
        <taxon>Cornales</taxon>
        <taxon>Nyssaceae</taxon>
        <taxon>Nyssa</taxon>
    </lineage>
</organism>
<gene>
    <name evidence="1" type="ORF">F0562_001630</name>
</gene>
<proteinExistence type="predicted"/>